<gene>
    <name evidence="6" type="ORF">JTE90_004912</name>
</gene>
<protein>
    <recommendedName>
        <fullName evidence="5">NADH:ubiquinone oxidoreductase intermediate-associated protein 30 domain-containing protein</fullName>
    </recommendedName>
</protein>
<evidence type="ECO:0000313" key="7">
    <source>
        <dbReference type="Proteomes" id="UP000827092"/>
    </source>
</evidence>
<evidence type="ECO:0000313" key="6">
    <source>
        <dbReference type="EMBL" id="KAG8184814.1"/>
    </source>
</evidence>
<dbReference type="InterPro" id="IPR008979">
    <property type="entry name" value="Galactose-bd-like_sf"/>
</dbReference>
<reference evidence="6 7" key="1">
    <citation type="journal article" date="2022" name="Nat. Ecol. Evol.">
        <title>A masculinizing supergene underlies an exaggerated male reproductive morph in a spider.</title>
        <authorList>
            <person name="Hendrickx F."/>
            <person name="De Corte Z."/>
            <person name="Sonet G."/>
            <person name="Van Belleghem S.M."/>
            <person name="Kostlbacher S."/>
            <person name="Vangestel C."/>
        </authorList>
    </citation>
    <scope>NUCLEOTIDE SEQUENCE [LARGE SCALE GENOMIC DNA]</scope>
    <source>
        <strain evidence="6">W744_W776</strain>
    </source>
</reference>
<sequence>MWKCNNIYRCLIRRRPLFIENRQHISQSSILKKLFFERDPRGEDYRIHRDIDFKKHIIEGQKIFVDECKLFVEETKEYFRSDPKRYKDGDTDVFWRFDSEECLKKWRIGYDQMHNEGFSNCTLVVNDRKKGVFSGNIDTTMPKDGVRRYTGYCGIKSVKKKISFQRDACFDWREFTHLELRVKGDGRNYLVNLGLGMYYDVSWFDTYTYTMFTHGGPYWQLIRIPFSKFYFHSKGRLQDEQHPIPLNKVDSIGFTAAGVPGPFCLEIDYIGCHVDYNHTERFAYEMYRIPKEIVTLS</sequence>
<dbReference type="GO" id="GO:0005739">
    <property type="term" value="C:mitochondrion"/>
    <property type="evidence" value="ECO:0007669"/>
    <property type="project" value="UniProtKB-SubCell"/>
</dbReference>
<keyword evidence="7" id="KW-1185">Reference proteome</keyword>
<accession>A0AAV6UKY1</accession>
<dbReference type="PANTHER" id="PTHR13194">
    <property type="entry name" value="COMPLEX I INTERMEDIATE-ASSOCIATED PROTEIN 30"/>
    <property type="match status" value="1"/>
</dbReference>
<keyword evidence="3" id="KW-0496">Mitochondrion</keyword>
<dbReference type="SUPFAM" id="SSF49785">
    <property type="entry name" value="Galactose-binding domain-like"/>
    <property type="match status" value="1"/>
</dbReference>
<name>A0AAV6UKY1_9ARAC</name>
<feature type="domain" description="NADH:ubiquinone oxidoreductase intermediate-associated protein 30" evidence="5">
    <location>
        <begin position="95"/>
        <end position="267"/>
    </location>
</feature>
<organism evidence="6 7">
    <name type="scientific">Oedothorax gibbosus</name>
    <dbReference type="NCBI Taxonomy" id="931172"/>
    <lineage>
        <taxon>Eukaryota</taxon>
        <taxon>Metazoa</taxon>
        <taxon>Ecdysozoa</taxon>
        <taxon>Arthropoda</taxon>
        <taxon>Chelicerata</taxon>
        <taxon>Arachnida</taxon>
        <taxon>Araneae</taxon>
        <taxon>Araneomorphae</taxon>
        <taxon>Entelegynae</taxon>
        <taxon>Araneoidea</taxon>
        <taxon>Linyphiidae</taxon>
        <taxon>Erigoninae</taxon>
        <taxon>Oedothorax</taxon>
    </lineage>
</organism>
<dbReference type="GO" id="GO:0032981">
    <property type="term" value="P:mitochondrial respiratory chain complex I assembly"/>
    <property type="evidence" value="ECO:0007669"/>
    <property type="project" value="TreeGrafter"/>
</dbReference>
<evidence type="ECO:0000256" key="4">
    <source>
        <dbReference type="ARBA" id="ARBA00023186"/>
    </source>
</evidence>
<dbReference type="GO" id="GO:0006120">
    <property type="term" value="P:mitochondrial electron transport, NADH to ubiquinone"/>
    <property type="evidence" value="ECO:0007669"/>
    <property type="project" value="TreeGrafter"/>
</dbReference>
<dbReference type="Pfam" id="PF08547">
    <property type="entry name" value="CIA30"/>
    <property type="match status" value="1"/>
</dbReference>
<evidence type="ECO:0000259" key="5">
    <source>
        <dbReference type="Pfam" id="PF08547"/>
    </source>
</evidence>
<proteinExistence type="inferred from homology"/>
<dbReference type="PANTHER" id="PTHR13194:SF18">
    <property type="entry name" value="COMPLEX I INTERMEDIATE-ASSOCIATED PROTEIN 30, MITOCHONDRIAL"/>
    <property type="match status" value="1"/>
</dbReference>
<dbReference type="InterPro" id="IPR039131">
    <property type="entry name" value="NDUFAF1"/>
</dbReference>
<evidence type="ECO:0000256" key="2">
    <source>
        <dbReference type="ARBA" id="ARBA00007884"/>
    </source>
</evidence>
<comment type="similarity">
    <text evidence="2">Belongs to the CIA30 family.</text>
</comment>
<evidence type="ECO:0000256" key="1">
    <source>
        <dbReference type="ARBA" id="ARBA00004173"/>
    </source>
</evidence>
<keyword evidence="4" id="KW-0143">Chaperone</keyword>
<dbReference type="AlphaFoldDB" id="A0AAV6UKY1"/>
<dbReference type="InterPro" id="IPR013857">
    <property type="entry name" value="NADH-UbQ_OxRdtase-assoc_prot30"/>
</dbReference>
<dbReference type="Proteomes" id="UP000827092">
    <property type="component" value="Unassembled WGS sequence"/>
</dbReference>
<comment type="subcellular location">
    <subcellularLocation>
        <location evidence="1">Mitochondrion</location>
    </subcellularLocation>
</comment>
<comment type="caution">
    <text evidence="6">The sequence shown here is derived from an EMBL/GenBank/DDBJ whole genome shotgun (WGS) entry which is preliminary data.</text>
</comment>
<dbReference type="GO" id="GO:0051082">
    <property type="term" value="F:unfolded protein binding"/>
    <property type="evidence" value="ECO:0007669"/>
    <property type="project" value="TreeGrafter"/>
</dbReference>
<dbReference type="EMBL" id="JAFNEN010000359">
    <property type="protein sequence ID" value="KAG8184814.1"/>
    <property type="molecule type" value="Genomic_DNA"/>
</dbReference>
<evidence type="ECO:0000256" key="3">
    <source>
        <dbReference type="ARBA" id="ARBA00023128"/>
    </source>
</evidence>